<dbReference type="SUPFAM" id="SSF55136">
    <property type="entry name" value="Probable bacterial effector-binding domain"/>
    <property type="match status" value="1"/>
</dbReference>
<dbReference type="Gene3D" id="3.20.80.10">
    <property type="entry name" value="Regulatory factor, effector binding domain"/>
    <property type="match status" value="1"/>
</dbReference>
<name>A0A1G8E087_9VIBR</name>
<dbReference type="Pfam" id="PF12833">
    <property type="entry name" value="HTH_18"/>
    <property type="match status" value="1"/>
</dbReference>
<evidence type="ECO:0000313" key="5">
    <source>
        <dbReference type="EMBL" id="SDH63382.1"/>
    </source>
</evidence>
<dbReference type="InterPro" id="IPR029442">
    <property type="entry name" value="GyrI-like"/>
</dbReference>
<dbReference type="InterPro" id="IPR050908">
    <property type="entry name" value="SmbC-like"/>
</dbReference>
<dbReference type="Pfam" id="PF06445">
    <property type="entry name" value="GyrI-like"/>
    <property type="match status" value="1"/>
</dbReference>
<keyword evidence="3" id="KW-0804">Transcription</keyword>
<evidence type="ECO:0000256" key="1">
    <source>
        <dbReference type="ARBA" id="ARBA00023015"/>
    </source>
</evidence>
<dbReference type="PRINTS" id="PR00032">
    <property type="entry name" value="HTHARAC"/>
</dbReference>
<dbReference type="GO" id="GO:0043565">
    <property type="term" value="F:sequence-specific DNA binding"/>
    <property type="evidence" value="ECO:0007669"/>
    <property type="project" value="InterPro"/>
</dbReference>
<dbReference type="EMBL" id="FNDD01000022">
    <property type="protein sequence ID" value="SDH63382.1"/>
    <property type="molecule type" value="Genomic_DNA"/>
</dbReference>
<reference evidence="5 6" key="1">
    <citation type="submission" date="2016-10" db="EMBL/GenBank/DDBJ databases">
        <authorList>
            <person name="de Groot N.N."/>
        </authorList>
    </citation>
    <scope>NUCLEOTIDE SEQUENCE [LARGE SCALE GENOMIC DNA]</scope>
    <source>
        <strain evidence="5 6">CGMCC 1.10228</strain>
    </source>
</reference>
<keyword evidence="2" id="KW-0238">DNA-binding</keyword>
<proteinExistence type="predicted"/>
<evidence type="ECO:0000256" key="3">
    <source>
        <dbReference type="ARBA" id="ARBA00023163"/>
    </source>
</evidence>
<dbReference type="PANTHER" id="PTHR40055">
    <property type="entry name" value="TRANSCRIPTIONAL REGULATOR YGIV-RELATED"/>
    <property type="match status" value="1"/>
</dbReference>
<dbReference type="InterPro" id="IPR011256">
    <property type="entry name" value="Reg_factor_effector_dom_sf"/>
</dbReference>
<dbReference type="PANTHER" id="PTHR40055:SF1">
    <property type="entry name" value="TRANSCRIPTIONAL REGULATOR YGIV-RELATED"/>
    <property type="match status" value="1"/>
</dbReference>
<dbReference type="SMART" id="SM00342">
    <property type="entry name" value="HTH_ARAC"/>
    <property type="match status" value="1"/>
</dbReference>
<gene>
    <name evidence="5" type="ORF">SAMN04488136_12262</name>
</gene>
<evidence type="ECO:0000256" key="2">
    <source>
        <dbReference type="ARBA" id="ARBA00023125"/>
    </source>
</evidence>
<dbReference type="InterPro" id="IPR010499">
    <property type="entry name" value="AraC_E-bd"/>
</dbReference>
<dbReference type="OrthoDB" id="282744at2"/>
<dbReference type="STRING" id="861298.SAMN04488136_12262"/>
<dbReference type="SMART" id="SM00871">
    <property type="entry name" value="AraC_E_bind"/>
    <property type="match status" value="1"/>
</dbReference>
<dbReference type="AlphaFoldDB" id="A0A1G8E087"/>
<protein>
    <submittedName>
        <fullName evidence="5">Transcriptional regulator, AraC family</fullName>
    </submittedName>
</protein>
<dbReference type="InterPro" id="IPR009057">
    <property type="entry name" value="Homeodomain-like_sf"/>
</dbReference>
<dbReference type="SUPFAM" id="SSF46689">
    <property type="entry name" value="Homeodomain-like"/>
    <property type="match status" value="2"/>
</dbReference>
<dbReference type="Proteomes" id="UP000198854">
    <property type="component" value="Unassembled WGS sequence"/>
</dbReference>
<sequence length="288" mass="33040">MASNRHQVRMLMVCDYIQQHLDETLNLEQLSQVAALSKYHFHRVFSAVVGMSSTKYIQLARLKRASYRLAFEDQLSITDIAFEASFESVEAFSRAFKRTFAQSPSQFRQQANWTNWHRMFEFTSPSRGPFMIDVDIIDLPTQRIAYLSHYGAIDKVLETVGQFITWRKQSGESPIASSRTFGIPYGDPYVLPANQFRFDVAGSITQAISDNRFGVQVGEIPGGRCAVAVHKGSHDNISDTIYALYRDWLPNSDQELRDYPCFFEYLNFIHEVDECDLVTKVYLPLKDA</sequence>
<organism evidence="5 6">
    <name type="scientific">Vibrio xiamenensis</name>
    <dbReference type="NCBI Taxonomy" id="861298"/>
    <lineage>
        <taxon>Bacteria</taxon>
        <taxon>Pseudomonadati</taxon>
        <taxon>Pseudomonadota</taxon>
        <taxon>Gammaproteobacteria</taxon>
        <taxon>Vibrionales</taxon>
        <taxon>Vibrionaceae</taxon>
        <taxon>Vibrio</taxon>
    </lineage>
</organism>
<dbReference type="InterPro" id="IPR018060">
    <property type="entry name" value="HTH_AraC"/>
</dbReference>
<feature type="domain" description="HTH araC/xylS-type" evidence="4">
    <location>
        <begin position="11"/>
        <end position="110"/>
    </location>
</feature>
<accession>A0A1G8E087</accession>
<dbReference type="GO" id="GO:0003700">
    <property type="term" value="F:DNA-binding transcription factor activity"/>
    <property type="evidence" value="ECO:0007669"/>
    <property type="project" value="InterPro"/>
</dbReference>
<evidence type="ECO:0000259" key="4">
    <source>
        <dbReference type="PROSITE" id="PS01124"/>
    </source>
</evidence>
<keyword evidence="1" id="KW-0805">Transcription regulation</keyword>
<dbReference type="InterPro" id="IPR020449">
    <property type="entry name" value="Tscrpt_reg_AraC-type_HTH"/>
</dbReference>
<dbReference type="Gene3D" id="1.10.10.60">
    <property type="entry name" value="Homeodomain-like"/>
    <property type="match status" value="2"/>
</dbReference>
<evidence type="ECO:0000313" key="6">
    <source>
        <dbReference type="Proteomes" id="UP000198854"/>
    </source>
</evidence>
<dbReference type="PROSITE" id="PS01124">
    <property type="entry name" value="HTH_ARAC_FAMILY_2"/>
    <property type="match status" value="1"/>
</dbReference>
<keyword evidence="6" id="KW-1185">Reference proteome</keyword>